<evidence type="ECO:0000313" key="4">
    <source>
        <dbReference type="Proteomes" id="UP000019494"/>
    </source>
</evidence>
<dbReference type="PATRIC" id="fig|584657.3.peg.2297"/>
<feature type="compositionally biased region" description="Basic residues" evidence="2">
    <location>
        <begin position="238"/>
        <end position="248"/>
    </location>
</feature>
<feature type="coiled-coil region" evidence="1">
    <location>
        <begin position="50"/>
        <end position="101"/>
    </location>
</feature>
<evidence type="ECO:0000313" key="3">
    <source>
        <dbReference type="EMBL" id="EWT05783.1"/>
    </source>
</evidence>
<evidence type="ECO:0000256" key="1">
    <source>
        <dbReference type="SAM" id="Coils"/>
    </source>
</evidence>
<evidence type="ECO:0008006" key="5">
    <source>
        <dbReference type="Google" id="ProtNLM"/>
    </source>
</evidence>
<dbReference type="OrthoDB" id="3872827at2"/>
<reference evidence="4" key="1">
    <citation type="submission" date="2013-08" db="EMBL/GenBank/DDBJ databases">
        <title>Intrasporangium oryzae NRRL B-24470.</title>
        <authorList>
            <person name="Liu H."/>
            <person name="Wang G."/>
        </authorList>
    </citation>
    <scope>NUCLEOTIDE SEQUENCE [LARGE SCALE GENOMIC DNA]</scope>
    <source>
        <strain evidence="4">Q5-1</strain>
    </source>
</reference>
<feature type="compositionally biased region" description="Basic residues" evidence="2">
    <location>
        <begin position="256"/>
        <end position="271"/>
    </location>
</feature>
<dbReference type="RefSeq" id="WP_051518484.1">
    <property type="nucleotide sequence ID" value="NZ_AWQS01000086.1"/>
</dbReference>
<proteinExistence type="predicted"/>
<protein>
    <recommendedName>
        <fullName evidence="5">Heparin-binding hemagglutinin</fullName>
    </recommendedName>
</protein>
<name>W9GLR7_9MICO</name>
<organism evidence="3 4">
    <name type="scientific">Intrasporangium chromatireducens Q5-1</name>
    <dbReference type="NCBI Taxonomy" id="584657"/>
    <lineage>
        <taxon>Bacteria</taxon>
        <taxon>Bacillati</taxon>
        <taxon>Actinomycetota</taxon>
        <taxon>Actinomycetes</taxon>
        <taxon>Micrococcales</taxon>
        <taxon>Intrasporangiaceae</taxon>
        <taxon>Intrasporangium</taxon>
    </lineage>
</organism>
<accession>W9GLR7</accession>
<sequence length="280" mass="29820">MALSKKLIKAVKQAQKQAEATVAEVRGALDARLSDVTVDPTPFYAVVGAADRAVDTIRHAGEQLEAARKQTNSADLREGARKEAVELQAELQKRITDLQTRTTEMQKLAAQLAEKILTRAQDLPVQVMNQGLVLASNAKDQYDAAADRGERVVSELRTHGDQVADEAAARSTAAAKRAKKVAGTVVEEGQDLTQTVAEAVQDDAEEIKDQLEGSAKALDEAVAPEETVSARDTTAKKTPAKKATRRTTKSTTTKSAAKKSTAKSTAKKSTAKKAESASAE</sequence>
<keyword evidence="4" id="KW-1185">Reference proteome</keyword>
<feature type="region of interest" description="Disordered" evidence="2">
    <location>
        <begin position="218"/>
        <end position="280"/>
    </location>
</feature>
<dbReference type="Proteomes" id="UP000019494">
    <property type="component" value="Unassembled WGS sequence"/>
</dbReference>
<comment type="caution">
    <text evidence="3">The sequence shown here is derived from an EMBL/GenBank/DDBJ whole genome shotgun (WGS) entry which is preliminary data.</text>
</comment>
<keyword evidence="1" id="KW-0175">Coiled coil</keyword>
<gene>
    <name evidence="3" type="ORF">N864_02000</name>
</gene>
<dbReference type="AlphaFoldDB" id="W9GLR7"/>
<evidence type="ECO:0000256" key="2">
    <source>
        <dbReference type="SAM" id="MobiDB-lite"/>
    </source>
</evidence>
<dbReference type="EMBL" id="AWQS01000086">
    <property type="protein sequence ID" value="EWT05783.1"/>
    <property type="molecule type" value="Genomic_DNA"/>
</dbReference>